<feature type="compositionally biased region" description="Polar residues" evidence="2">
    <location>
        <begin position="306"/>
        <end position="319"/>
    </location>
</feature>
<sequence>MENQDINLIISKYLASPHNSLDQINFCTEQSEIPKVEEYEKIDQCLQTFSSDNSKDKERNLDEKHQKLRKNESELIDENTLTWRRQNKEYVEELLKELIAENKTLKKLRDTWESEFQRQQNQLKTVEIKMQKSINSLKSDKMSLLIRIENLEKEICSKNNEIERLKLTVNDAESYKNAIKEELDAEKRNAISLCEEIKDLKKSISDQKDWYDARAHQLEIGFSNKISQLLSQLGELENINRALKENAKVKDESIDCLNSEISSLHSAIKAIQENQIDYAKNEYARHHTEKKSSSHKHKHSKTSHHNSYSAPHPNSTSGSKPKGNLPIASPKHQQSQEKKFLSASITKLENELNNLGLKHKKLFELSNDSASSLIEMRRDLDTLASTMNKEKKELHSLKLLFKDDNFKKSLK</sequence>
<reference evidence="3" key="1">
    <citation type="submission" date="2021-09" db="EMBL/GenBank/DDBJ databases">
        <authorList>
            <consortium name="AG Swart"/>
            <person name="Singh M."/>
            <person name="Singh A."/>
            <person name="Seah K."/>
            <person name="Emmerich C."/>
        </authorList>
    </citation>
    <scope>NUCLEOTIDE SEQUENCE</scope>
    <source>
        <strain evidence="3">ATCC30299</strain>
    </source>
</reference>
<evidence type="ECO:0000313" key="3">
    <source>
        <dbReference type="EMBL" id="CAG9335553.1"/>
    </source>
</evidence>
<comment type="caution">
    <text evidence="3">The sequence shown here is derived from an EMBL/GenBank/DDBJ whole genome shotgun (WGS) entry which is preliminary data.</text>
</comment>
<feature type="coiled-coil region" evidence="1">
    <location>
        <begin position="51"/>
        <end position="274"/>
    </location>
</feature>
<keyword evidence="1" id="KW-0175">Coiled coil</keyword>
<evidence type="ECO:0000256" key="1">
    <source>
        <dbReference type="SAM" id="Coils"/>
    </source>
</evidence>
<keyword evidence="4" id="KW-1185">Reference proteome</keyword>
<dbReference type="AlphaFoldDB" id="A0AAU9KCY5"/>
<evidence type="ECO:0000256" key="2">
    <source>
        <dbReference type="SAM" id="MobiDB-lite"/>
    </source>
</evidence>
<name>A0AAU9KCY5_9CILI</name>
<proteinExistence type="predicted"/>
<dbReference type="Proteomes" id="UP001162131">
    <property type="component" value="Unassembled WGS sequence"/>
</dbReference>
<dbReference type="EMBL" id="CAJZBQ010000062">
    <property type="protein sequence ID" value="CAG9335553.1"/>
    <property type="molecule type" value="Genomic_DNA"/>
</dbReference>
<feature type="compositionally biased region" description="Basic residues" evidence="2">
    <location>
        <begin position="293"/>
        <end position="304"/>
    </location>
</feature>
<feature type="region of interest" description="Disordered" evidence="2">
    <location>
        <begin position="284"/>
        <end position="340"/>
    </location>
</feature>
<organism evidence="3 4">
    <name type="scientific">Blepharisma stoltei</name>
    <dbReference type="NCBI Taxonomy" id="1481888"/>
    <lineage>
        <taxon>Eukaryota</taxon>
        <taxon>Sar</taxon>
        <taxon>Alveolata</taxon>
        <taxon>Ciliophora</taxon>
        <taxon>Postciliodesmatophora</taxon>
        <taxon>Heterotrichea</taxon>
        <taxon>Heterotrichida</taxon>
        <taxon>Blepharismidae</taxon>
        <taxon>Blepharisma</taxon>
    </lineage>
</organism>
<evidence type="ECO:0000313" key="4">
    <source>
        <dbReference type="Proteomes" id="UP001162131"/>
    </source>
</evidence>
<gene>
    <name evidence="3" type="ORF">BSTOLATCC_MIC64019</name>
</gene>
<accession>A0AAU9KCY5</accession>
<protein>
    <submittedName>
        <fullName evidence="3">Uncharacterized protein</fullName>
    </submittedName>
</protein>